<dbReference type="Proteomes" id="UP000433483">
    <property type="component" value="Unassembled WGS sequence"/>
</dbReference>
<evidence type="ECO:0000313" key="3">
    <source>
        <dbReference type="EMBL" id="KAE9354444.1"/>
    </source>
</evidence>
<evidence type="ECO:0000313" key="5">
    <source>
        <dbReference type="Proteomes" id="UP000433483"/>
    </source>
</evidence>
<dbReference type="EMBL" id="QXGB01000143">
    <property type="protein sequence ID" value="KAE9228172.1"/>
    <property type="molecule type" value="Genomic_DNA"/>
</dbReference>
<evidence type="ECO:0000313" key="4">
    <source>
        <dbReference type="Proteomes" id="UP000429523"/>
    </source>
</evidence>
<proteinExistence type="predicted"/>
<accession>A0A6A3Z0D5</accession>
<sequence>MLSLRAAASACAATSWHSSACSQSHVSSPYLTISLRNSRPETPSRVRVPLRPLRT</sequence>
<dbReference type="EMBL" id="QXFY01000155">
    <property type="protein sequence ID" value="KAE9354444.1"/>
    <property type="molecule type" value="Genomic_DNA"/>
</dbReference>
<dbReference type="Proteomes" id="UP000429523">
    <property type="component" value="Unassembled WGS sequence"/>
</dbReference>
<name>A0A6A3Z0D5_9STRA</name>
<evidence type="ECO:0000313" key="2">
    <source>
        <dbReference type="EMBL" id="KAE9228172.1"/>
    </source>
</evidence>
<protein>
    <submittedName>
        <fullName evidence="2">Uncharacterized protein</fullName>
    </submittedName>
</protein>
<evidence type="ECO:0000313" key="6">
    <source>
        <dbReference type="Proteomes" id="UP000486351"/>
    </source>
</evidence>
<organism evidence="2 5">
    <name type="scientific">Phytophthora fragariae</name>
    <dbReference type="NCBI Taxonomy" id="53985"/>
    <lineage>
        <taxon>Eukaryota</taxon>
        <taxon>Sar</taxon>
        <taxon>Stramenopiles</taxon>
        <taxon>Oomycota</taxon>
        <taxon>Peronosporomycetes</taxon>
        <taxon>Peronosporales</taxon>
        <taxon>Peronosporaceae</taxon>
        <taxon>Phytophthora</taxon>
    </lineage>
</organism>
<dbReference type="Proteomes" id="UP000486351">
    <property type="component" value="Unassembled WGS sequence"/>
</dbReference>
<reference evidence="4 5" key="1">
    <citation type="submission" date="2018-08" db="EMBL/GenBank/DDBJ databases">
        <title>Genomic investigation of the strawberry pathogen Phytophthora fragariae indicates pathogenicity is determined by transcriptional variation in three key races.</title>
        <authorList>
            <person name="Adams T.M."/>
            <person name="Armitage A.D."/>
            <person name="Sobczyk M.K."/>
            <person name="Bates H.J."/>
            <person name="Dunwell J.M."/>
            <person name="Nellist C.F."/>
            <person name="Harrison R.J."/>
        </authorList>
    </citation>
    <scope>NUCLEOTIDE SEQUENCE [LARGE SCALE GENOMIC DNA]</scope>
    <source>
        <strain evidence="2 5">NOV-27</strain>
        <strain evidence="3 6">NOV-77</strain>
        <strain evidence="1 4">NOV-9</strain>
    </source>
</reference>
<dbReference type="EMBL" id="QXGF01000148">
    <property type="protein sequence ID" value="KAE8945699.1"/>
    <property type="molecule type" value="Genomic_DNA"/>
</dbReference>
<dbReference type="AlphaFoldDB" id="A0A6A3Z0D5"/>
<comment type="caution">
    <text evidence="2">The sequence shown here is derived from an EMBL/GenBank/DDBJ whole genome shotgun (WGS) entry which is preliminary data.</text>
</comment>
<keyword evidence="5" id="KW-1185">Reference proteome</keyword>
<evidence type="ECO:0000313" key="1">
    <source>
        <dbReference type="EMBL" id="KAE8945699.1"/>
    </source>
</evidence>
<gene>
    <name evidence="2" type="ORF">PF005_g4417</name>
    <name evidence="3" type="ORF">PF008_g4529</name>
    <name evidence="1" type="ORF">PF009_g4650</name>
</gene>